<comment type="subunit">
    <text evidence="3">Homotrimer.</text>
</comment>
<dbReference type="Pfam" id="PF01081">
    <property type="entry name" value="Aldolase"/>
    <property type="match status" value="1"/>
</dbReference>
<comment type="caution">
    <text evidence="6">The sequence shown here is derived from an EMBL/GenBank/DDBJ whole genome shotgun (WGS) entry which is preliminary data.</text>
</comment>
<dbReference type="RefSeq" id="WP_094821034.1">
    <property type="nucleotide sequence ID" value="NZ_NEVO01000007.1"/>
</dbReference>
<evidence type="ECO:0000256" key="4">
    <source>
        <dbReference type="ARBA" id="ARBA00023239"/>
    </source>
</evidence>
<evidence type="ECO:0000256" key="1">
    <source>
        <dbReference type="ARBA" id="ARBA00004761"/>
    </source>
</evidence>
<name>A0A261U1Y2_9BORD</name>
<dbReference type="Gene3D" id="3.20.20.70">
    <property type="entry name" value="Aldolase class I"/>
    <property type="match status" value="1"/>
</dbReference>
<comment type="pathway">
    <text evidence="1">Carbohydrate acid metabolism.</text>
</comment>
<protein>
    <submittedName>
        <fullName evidence="6">2-dehydro-3-deoxy-6-phosphogalactonate aldolase</fullName>
    </submittedName>
</protein>
<reference evidence="6 7" key="1">
    <citation type="submission" date="2017-05" db="EMBL/GenBank/DDBJ databases">
        <title>Complete and WGS of Bordetella genogroups.</title>
        <authorList>
            <person name="Spilker T."/>
            <person name="LiPuma J."/>
        </authorList>
    </citation>
    <scope>NUCLEOTIDE SEQUENCE [LARGE SCALE GENOMIC DNA]</scope>
    <source>
        <strain evidence="6 7">AU9919</strain>
    </source>
</reference>
<keyword evidence="7" id="KW-1185">Reference proteome</keyword>
<evidence type="ECO:0000256" key="5">
    <source>
        <dbReference type="ARBA" id="ARBA00023277"/>
    </source>
</evidence>
<dbReference type="NCBIfam" id="NF006600">
    <property type="entry name" value="PRK09140.1"/>
    <property type="match status" value="1"/>
</dbReference>
<dbReference type="EMBL" id="NEVQ01000013">
    <property type="protein sequence ID" value="OZI55966.1"/>
    <property type="molecule type" value="Genomic_DNA"/>
</dbReference>
<dbReference type="CDD" id="cd00452">
    <property type="entry name" value="KDPG_aldolase"/>
    <property type="match status" value="1"/>
</dbReference>
<evidence type="ECO:0000313" key="7">
    <source>
        <dbReference type="Proteomes" id="UP000216885"/>
    </source>
</evidence>
<dbReference type="AlphaFoldDB" id="A0A261U1Y2"/>
<dbReference type="OrthoDB" id="8590323at2"/>
<organism evidence="6 7">
    <name type="scientific">Bordetella genomosp. 4</name>
    <dbReference type="NCBI Taxonomy" id="463044"/>
    <lineage>
        <taxon>Bacteria</taxon>
        <taxon>Pseudomonadati</taxon>
        <taxon>Pseudomonadota</taxon>
        <taxon>Betaproteobacteria</taxon>
        <taxon>Burkholderiales</taxon>
        <taxon>Alcaligenaceae</taxon>
        <taxon>Bordetella</taxon>
    </lineage>
</organism>
<keyword evidence="5" id="KW-0119">Carbohydrate metabolism</keyword>
<gene>
    <name evidence="6" type="ORF">CAL20_10940</name>
</gene>
<accession>A0A261U1Y2</accession>
<dbReference type="GO" id="GO:0016829">
    <property type="term" value="F:lyase activity"/>
    <property type="evidence" value="ECO:0007669"/>
    <property type="project" value="UniProtKB-KW"/>
</dbReference>
<dbReference type="SUPFAM" id="SSF51569">
    <property type="entry name" value="Aldolase"/>
    <property type="match status" value="1"/>
</dbReference>
<evidence type="ECO:0000256" key="2">
    <source>
        <dbReference type="ARBA" id="ARBA00006906"/>
    </source>
</evidence>
<dbReference type="InterPro" id="IPR000887">
    <property type="entry name" value="Aldlse_KDPG_KHG"/>
</dbReference>
<dbReference type="PANTHER" id="PTHR30246:SF1">
    <property type="entry name" value="2-DEHYDRO-3-DEOXY-6-PHOSPHOGALACTONATE ALDOLASE-RELATED"/>
    <property type="match status" value="1"/>
</dbReference>
<comment type="similarity">
    <text evidence="2">Belongs to the KHG/KDPG aldolase family.</text>
</comment>
<dbReference type="Proteomes" id="UP000216885">
    <property type="component" value="Unassembled WGS sequence"/>
</dbReference>
<dbReference type="InterPro" id="IPR013785">
    <property type="entry name" value="Aldolase_TIM"/>
</dbReference>
<dbReference type="PANTHER" id="PTHR30246">
    <property type="entry name" value="2-KETO-3-DEOXY-6-PHOSPHOGLUCONATE ALDOLASE"/>
    <property type="match status" value="1"/>
</dbReference>
<sequence>MSIPVFEAALSQCPLIAILRGIEPDEALAAGQALYEAGFRLIEVPLNSPSPLDSIRLLRDGLPTDCVVGAGTVMSAQACTDVAAAGGQIVVMPHSDPEVIRAARSAGMACCPGVATPTEAFAALAAGANVLKMFPAEQLGVPVLKAWRAVMPGTIRLVPVGGITPQNMAPFVAAGASGFGLGSALYKPGKSAADIGRDARAFIQAYAQARGA</sequence>
<proteinExistence type="inferred from homology"/>
<evidence type="ECO:0000313" key="6">
    <source>
        <dbReference type="EMBL" id="OZI55966.1"/>
    </source>
</evidence>
<evidence type="ECO:0000256" key="3">
    <source>
        <dbReference type="ARBA" id="ARBA00011233"/>
    </source>
</evidence>
<keyword evidence="4" id="KW-0456">Lyase</keyword>